<evidence type="ECO:0000256" key="2">
    <source>
        <dbReference type="SAM" id="Phobius"/>
    </source>
</evidence>
<feature type="transmembrane region" description="Helical" evidence="2">
    <location>
        <begin position="127"/>
        <end position="144"/>
    </location>
</feature>
<accession>A0ABD3PA22</accession>
<keyword evidence="2" id="KW-0812">Transmembrane</keyword>
<dbReference type="Gene3D" id="1.20.5.170">
    <property type="match status" value="1"/>
</dbReference>
<evidence type="ECO:0008006" key="5">
    <source>
        <dbReference type="Google" id="ProtNLM"/>
    </source>
</evidence>
<gene>
    <name evidence="3" type="ORF">HJC23_001390</name>
</gene>
<feature type="transmembrane region" description="Helical" evidence="2">
    <location>
        <begin position="100"/>
        <end position="121"/>
    </location>
</feature>
<dbReference type="AlphaFoldDB" id="A0ABD3PA22"/>
<keyword evidence="2" id="KW-0472">Membrane</keyword>
<dbReference type="EMBL" id="JABMIG020000241">
    <property type="protein sequence ID" value="KAL3784191.1"/>
    <property type="molecule type" value="Genomic_DNA"/>
</dbReference>
<organism evidence="3 4">
    <name type="scientific">Cyclotella cryptica</name>
    <dbReference type="NCBI Taxonomy" id="29204"/>
    <lineage>
        <taxon>Eukaryota</taxon>
        <taxon>Sar</taxon>
        <taxon>Stramenopiles</taxon>
        <taxon>Ochrophyta</taxon>
        <taxon>Bacillariophyta</taxon>
        <taxon>Coscinodiscophyceae</taxon>
        <taxon>Thalassiosirophycidae</taxon>
        <taxon>Stephanodiscales</taxon>
        <taxon>Stephanodiscaceae</taxon>
        <taxon>Cyclotella</taxon>
    </lineage>
</organism>
<sequence length="339" mass="39099">MTDSSQEKESTTNMRFELNPQTMFSWTPKSLSPTGSQPSMLSESLIDDDDVELPVIESSLEDDPAAELDNKLDQLNILCRDETTEERHERLKNQEKWDRLVLFGYTCFVAASVLCNVFAMIVYNMGIIEIAFMIPLITGPVVIHQREGLIKCRKKREWIADLRNETKRIKQLNDQLELNIGALQKEVERLKVFEDKLKVIVEKQGQDVSVTRALVIENRKINETKKQLAEALAFENLLRSVLRTDTDGDHFIGDSELNLLAYRLEQIEGVPFTAQELCTRFNRWTTKNLRTLVDCVRTLYIEKRREQVLAKATKQTERSPRNLGAHLLWNDKLGYGVKV</sequence>
<evidence type="ECO:0000313" key="4">
    <source>
        <dbReference type="Proteomes" id="UP001516023"/>
    </source>
</evidence>
<reference evidence="3 4" key="1">
    <citation type="journal article" date="2020" name="G3 (Bethesda)">
        <title>Improved Reference Genome for Cyclotella cryptica CCMP332, a Model for Cell Wall Morphogenesis, Salinity Adaptation, and Lipid Production in Diatoms (Bacillariophyta).</title>
        <authorList>
            <person name="Roberts W.R."/>
            <person name="Downey K.M."/>
            <person name="Ruck E.C."/>
            <person name="Traller J.C."/>
            <person name="Alverson A.J."/>
        </authorList>
    </citation>
    <scope>NUCLEOTIDE SEQUENCE [LARGE SCALE GENOMIC DNA]</scope>
    <source>
        <strain evidence="3 4">CCMP332</strain>
    </source>
</reference>
<name>A0ABD3PA22_9STRA</name>
<dbReference type="InterPro" id="IPR018247">
    <property type="entry name" value="EF_Hand_1_Ca_BS"/>
</dbReference>
<feature type="coiled-coil region" evidence="1">
    <location>
        <begin position="155"/>
        <end position="193"/>
    </location>
</feature>
<dbReference type="PROSITE" id="PS00018">
    <property type="entry name" value="EF_HAND_1"/>
    <property type="match status" value="1"/>
</dbReference>
<comment type="caution">
    <text evidence="3">The sequence shown here is derived from an EMBL/GenBank/DDBJ whole genome shotgun (WGS) entry which is preliminary data.</text>
</comment>
<dbReference type="Proteomes" id="UP001516023">
    <property type="component" value="Unassembled WGS sequence"/>
</dbReference>
<evidence type="ECO:0000256" key="1">
    <source>
        <dbReference type="SAM" id="Coils"/>
    </source>
</evidence>
<protein>
    <recommendedName>
        <fullName evidence="5">Transmembrane protein</fullName>
    </recommendedName>
</protein>
<keyword evidence="4" id="KW-1185">Reference proteome</keyword>
<evidence type="ECO:0000313" key="3">
    <source>
        <dbReference type="EMBL" id="KAL3784191.1"/>
    </source>
</evidence>
<proteinExistence type="predicted"/>
<keyword evidence="1" id="KW-0175">Coiled coil</keyword>
<keyword evidence="2" id="KW-1133">Transmembrane helix</keyword>